<dbReference type="Proteomes" id="UP000830925">
    <property type="component" value="Chromosome"/>
</dbReference>
<dbReference type="EMBL" id="CP095873">
    <property type="protein sequence ID" value="UPL21013.1"/>
    <property type="molecule type" value="Genomic_DNA"/>
</dbReference>
<sequence length="226" mass="25616">MPASTPIARSKTAALIRITDLVAKGYDRYTHGKVATGKAQRLAQKFHTKYGIGCTPAQRVTRKKHGLANTALILYWPEGAETVEWLLLATAGDGLGDETLEEVAHKRIRLLWLGYQLVRRTYRGRVAWTWKLPRQTMADLYNELNALLNGRHHTAVGKLLERASHYPGFNGIREQLKPFLGEARRRGYMGPMPQLFYLRKISHGERLTLDGSNTLRADDRRRPSTA</sequence>
<accession>A0AAE9H8Z8</accession>
<evidence type="ECO:0000313" key="2">
    <source>
        <dbReference type="Proteomes" id="UP000830925"/>
    </source>
</evidence>
<dbReference type="AlphaFoldDB" id="A0AAE9H8Z8"/>
<organism evidence="1 2">
    <name type="scientific">Alcaligenes faecalis</name>
    <dbReference type="NCBI Taxonomy" id="511"/>
    <lineage>
        <taxon>Bacteria</taxon>
        <taxon>Pseudomonadati</taxon>
        <taxon>Pseudomonadota</taxon>
        <taxon>Betaproteobacteria</taxon>
        <taxon>Burkholderiales</taxon>
        <taxon>Alcaligenaceae</taxon>
        <taxon>Alcaligenes</taxon>
    </lineage>
</organism>
<reference evidence="1" key="1">
    <citation type="submission" date="2022-04" db="EMBL/GenBank/DDBJ databases">
        <title>Genomic mining of Alcaligenes faecalis D334 producing ectoin and derivatives.</title>
        <authorList>
            <person name="Doan V.T."/>
            <person name="Quach N.T."/>
            <person name="Vu T.-H.-N."/>
            <person name="Phi Q.-T."/>
        </authorList>
    </citation>
    <scope>NUCLEOTIDE SEQUENCE</scope>
    <source>
        <strain evidence="1">D334</strain>
    </source>
</reference>
<gene>
    <name evidence="1" type="ORF">MXF72_16715</name>
</gene>
<dbReference type="RefSeq" id="WP_247966040.1">
    <property type="nucleotide sequence ID" value="NZ_CP095873.1"/>
</dbReference>
<proteinExistence type="predicted"/>
<protein>
    <submittedName>
        <fullName evidence="1">Uncharacterized protein</fullName>
    </submittedName>
</protein>
<name>A0AAE9H8Z8_ALCFA</name>
<evidence type="ECO:0000313" key="1">
    <source>
        <dbReference type="EMBL" id="UPL21013.1"/>
    </source>
</evidence>